<accession>A0A5C6BKC7</accession>
<dbReference type="Proteomes" id="UP000320735">
    <property type="component" value="Unassembled WGS sequence"/>
</dbReference>
<organism evidence="1 2">
    <name type="scientific">Symmachiella macrocystis</name>
    <dbReference type="NCBI Taxonomy" id="2527985"/>
    <lineage>
        <taxon>Bacteria</taxon>
        <taxon>Pseudomonadati</taxon>
        <taxon>Planctomycetota</taxon>
        <taxon>Planctomycetia</taxon>
        <taxon>Planctomycetales</taxon>
        <taxon>Planctomycetaceae</taxon>
        <taxon>Symmachiella</taxon>
    </lineage>
</organism>
<protein>
    <submittedName>
        <fullName evidence="1">Uncharacterized protein</fullName>
    </submittedName>
</protein>
<reference evidence="1 2" key="1">
    <citation type="submission" date="2019-02" db="EMBL/GenBank/DDBJ databases">
        <title>Deep-cultivation of Planctomycetes and their phenomic and genomic characterization uncovers novel biology.</title>
        <authorList>
            <person name="Wiegand S."/>
            <person name="Jogler M."/>
            <person name="Boedeker C."/>
            <person name="Pinto D."/>
            <person name="Vollmers J."/>
            <person name="Rivas-Marin E."/>
            <person name="Kohn T."/>
            <person name="Peeters S.H."/>
            <person name="Heuer A."/>
            <person name="Rast P."/>
            <person name="Oberbeckmann S."/>
            <person name="Bunk B."/>
            <person name="Jeske O."/>
            <person name="Meyerdierks A."/>
            <person name="Storesund J.E."/>
            <person name="Kallscheuer N."/>
            <person name="Luecker S."/>
            <person name="Lage O.M."/>
            <person name="Pohl T."/>
            <person name="Merkel B.J."/>
            <person name="Hornburger P."/>
            <person name="Mueller R.-W."/>
            <person name="Bruemmer F."/>
            <person name="Labrenz M."/>
            <person name="Spormann A.M."/>
            <person name="Op Den Camp H."/>
            <person name="Overmann J."/>
            <person name="Amann R."/>
            <person name="Jetten M.S.M."/>
            <person name="Mascher T."/>
            <person name="Medema M.H."/>
            <person name="Devos D.P."/>
            <person name="Kaster A.-K."/>
            <person name="Ovreas L."/>
            <person name="Rohde M."/>
            <person name="Galperin M.Y."/>
            <person name="Jogler C."/>
        </authorList>
    </citation>
    <scope>NUCLEOTIDE SEQUENCE [LARGE SCALE GENOMIC DNA]</scope>
    <source>
        <strain evidence="1 2">CA54</strain>
    </source>
</reference>
<proteinExistence type="predicted"/>
<gene>
    <name evidence="1" type="ORF">CA54_10200</name>
</gene>
<sequence>MKNFRLGGTNHVSGRFLADFCGKQPRPEQRHPTPTAAFLRLASNHQPVGGRILGVCGGGCWPAIEVISHRYLMRITYLCKSYILSFKEQVGKSLLFKRLTYQICTVYQQNPTIPTASGVNASTMLHFMRKSASFVWLSQPEDFSRVENRFGQGVDLFQRVIKRKAGP</sequence>
<name>A0A5C6BKC7_9PLAN</name>
<comment type="caution">
    <text evidence="1">The sequence shown here is derived from an EMBL/GenBank/DDBJ whole genome shotgun (WGS) entry which is preliminary data.</text>
</comment>
<dbReference type="EMBL" id="SJPP01000001">
    <property type="protein sequence ID" value="TWU12202.1"/>
    <property type="molecule type" value="Genomic_DNA"/>
</dbReference>
<keyword evidence="2" id="KW-1185">Reference proteome</keyword>
<evidence type="ECO:0000313" key="2">
    <source>
        <dbReference type="Proteomes" id="UP000320735"/>
    </source>
</evidence>
<dbReference type="AlphaFoldDB" id="A0A5C6BKC7"/>
<evidence type="ECO:0000313" key="1">
    <source>
        <dbReference type="EMBL" id="TWU12202.1"/>
    </source>
</evidence>